<accession>A0A1Q5PYX6</accession>
<dbReference type="Pfam" id="PF01209">
    <property type="entry name" value="Ubie_methyltran"/>
    <property type="match status" value="1"/>
</dbReference>
<gene>
    <name evidence="4" type="primary">menG</name>
    <name evidence="5" type="ORF">BSZ40_00685</name>
</gene>
<name>A0A1Q5PYX6_9ACTO</name>
<dbReference type="InterPro" id="IPR029063">
    <property type="entry name" value="SAM-dependent_MTases_sf"/>
</dbReference>
<dbReference type="HAMAP" id="MF_01813">
    <property type="entry name" value="MenG_UbiE_methyltr"/>
    <property type="match status" value="1"/>
</dbReference>
<evidence type="ECO:0000256" key="2">
    <source>
        <dbReference type="ARBA" id="ARBA00022679"/>
    </source>
</evidence>
<dbReference type="PROSITE" id="PS01183">
    <property type="entry name" value="UBIE_1"/>
    <property type="match status" value="1"/>
</dbReference>
<keyword evidence="6" id="KW-1185">Reference proteome</keyword>
<dbReference type="Gene3D" id="3.40.50.150">
    <property type="entry name" value="Vaccinia Virus protein VP39"/>
    <property type="match status" value="1"/>
</dbReference>
<keyword evidence="4" id="KW-0474">Menaquinone biosynthesis</keyword>
<protein>
    <recommendedName>
        <fullName evidence="4">Demethylmenaquinone methyltransferase</fullName>
        <ecNumber evidence="4">2.1.1.163</ecNumber>
    </recommendedName>
</protein>
<dbReference type="InterPro" id="IPR023576">
    <property type="entry name" value="UbiE/COQ5_MeTrFase_CS"/>
</dbReference>
<keyword evidence="1 4" id="KW-0489">Methyltransferase</keyword>
<dbReference type="GO" id="GO:0009234">
    <property type="term" value="P:menaquinone biosynthetic process"/>
    <property type="evidence" value="ECO:0007669"/>
    <property type="project" value="UniProtKB-UniRule"/>
</dbReference>
<evidence type="ECO:0000256" key="1">
    <source>
        <dbReference type="ARBA" id="ARBA00022603"/>
    </source>
</evidence>
<feature type="binding site" evidence="4">
    <location>
        <begin position="101"/>
        <end position="102"/>
    </location>
    <ligand>
        <name>S-adenosyl-L-methionine</name>
        <dbReference type="ChEBI" id="CHEBI:59789"/>
    </ligand>
</feature>
<sequence>MRASLDKQPAEVAGMFDRVAKRYDLTNDVLSLGQDRLWRRATRRAVGARPGMRVLDLGAGTGTSAAQFARAGADVVACDFSPGMIAQGRRRYPHLTFVQGDATDLPFADAEFDAVTISFALRNVQGTERALREMLRVTKPGGHLVVCEFSTPTGRPTRGVYELYLRQLLPRLARVFSSNVEAYDYLAESILAWPKQQELAQLLSESGWQRVGYHNLSGGIVALHRGFAPR</sequence>
<reference evidence="6" key="1">
    <citation type="submission" date="2016-12" db="EMBL/GenBank/DDBJ databases">
        <authorList>
            <person name="Meng X."/>
        </authorList>
    </citation>
    <scope>NUCLEOTIDE SEQUENCE [LARGE SCALE GENOMIC DNA]</scope>
    <source>
        <strain evidence="6">DSM 20732</strain>
    </source>
</reference>
<dbReference type="InterPro" id="IPR004033">
    <property type="entry name" value="UbiE/COQ5_MeTrFase"/>
</dbReference>
<dbReference type="PANTHER" id="PTHR43591">
    <property type="entry name" value="METHYLTRANSFERASE"/>
    <property type="match status" value="1"/>
</dbReference>
<dbReference type="STRING" id="52770.BSZ40_00685"/>
<dbReference type="PROSITE" id="PS01184">
    <property type="entry name" value="UBIE_2"/>
    <property type="match status" value="1"/>
</dbReference>
<dbReference type="AlphaFoldDB" id="A0A1Q5PYX6"/>
<evidence type="ECO:0000256" key="4">
    <source>
        <dbReference type="HAMAP-Rule" id="MF_01813"/>
    </source>
</evidence>
<comment type="pathway">
    <text evidence="4">Quinol/quinone metabolism; menaquinone biosynthesis; menaquinol from 1,4-dihydroxy-2-naphthoate: step 2/2.</text>
</comment>
<feature type="binding site" evidence="4">
    <location>
        <position position="61"/>
    </location>
    <ligand>
        <name>S-adenosyl-L-methionine</name>
        <dbReference type="ChEBI" id="CHEBI:59789"/>
    </ligand>
</feature>
<comment type="function">
    <text evidence="4">Methyltransferase required for the conversion of demethylmenaquinol (DMKH2) to menaquinol (MKH2).</text>
</comment>
<dbReference type="CDD" id="cd02440">
    <property type="entry name" value="AdoMet_MTases"/>
    <property type="match status" value="1"/>
</dbReference>
<dbReference type="GO" id="GO:0043770">
    <property type="term" value="F:demethylmenaquinone methyltransferase activity"/>
    <property type="evidence" value="ECO:0007669"/>
    <property type="project" value="UniProtKB-UniRule"/>
</dbReference>
<dbReference type="GO" id="GO:0032259">
    <property type="term" value="P:methylation"/>
    <property type="evidence" value="ECO:0007669"/>
    <property type="project" value="UniProtKB-KW"/>
</dbReference>
<dbReference type="EC" id="2.1.1.163" evidence="4"/>
<dbReference type="OrthoDB" id="9808140at2"/>
<dbReference type="SUPFAM" id="SSF53335">
    <property type="entry name" value="S-adenosyl-L-methionine-dependent methyltransferases"/>
    <property type="match status" value="1"/>
</dbReference>
<dbReference type="UniPathway" id="UPA00079">
    <property type="reaction ID" value="UER00169"/>
</dbReference>
<keyword evidence="3 4" id="KW-0949">S-adenosyl-L-methionine</keyword>
<feature type="binding site" evidence="4">
    <location>
        <position position="79"/>
    </location>
    <ligand>
        <name>S-adenosyl-L-methionine</name>
        <dbReference type="ChEBI" id="CHEBI:59789"/>
    </ligand>
</feature>
<evidence type="ECO:0000313" key="5">
    <source>
        <dbReference type="EMBL" id="OKL52662.1"/>
    </source>
</evidence>
<dbReference type="PANTHER" id="PTHR43591:SF24">
    <property type="entry name" value="2-METHOXY-6-POLYPRENYL-1,4-BENZOQUINOL METHYLASE, MITOCHONDRIAL"/>
    <property type="match status" value="1"/>
</dbReference>
<dbReference type="NCBIfam" id="TIGR01934">
    <property type="entry name" value="MenG_MenH_UbiE"/>
    <property type="match status" value="1"/>
</dbReference>
<evidence type="ECO:0000256" key="3">
    <source>
        <dbReference type="ARBA" id="ARBA00022691"/>
    </source>
</evidence>
<proteinExistence type="inferred from homology"/>
<comment type="caution">
    <text evidence="5">The sequence shown here is derived from an EMBL/GenBank/DDBJ whole genome shotgun (WGS) entry which is preliminary data.</text>
</comment>
<dbReference type="EMBL" id="MQVS01000001">
    <property type="protein sequence ID" value="OKL52662.1"/>
    <property type="molecule type" value="Genomic_DNA"/>
</dbReference>
<feature type="binding site" evidence="4">
    <location>
        <position position="118"/>
    </location>
    <ligand>
        <name>S-adenosyl-L-methionine</name>
        <dbReference type="ChEBI" id="CHEBI:59789"/>
    </ligand>
</feature>
<comment type="similarity">
    <text evidence="4">Belongs to the class I-like SAM-binding methyltransferase superfamily. MenG/UbiE family.</text>
</comment>
<dbReference type="Proteomes" id="UP000185612">
    <property type="component" value="Unassembled WGS sequence"/>
</dbReference>
<evidence type="ECO:0000313" key="6">
    <source>
        <dbReference type="Proteomes" id="UP000185612"/>
    </source>
</evidence>
<dbReference type="PROSITE" id="PS51608">
    <property type="entry name" value="SAM_MT_UBIE"/>
    <property type="match status" value="1"/>
</dbReference>
<keyword evidence="2 4" id="KW-0808">Transferase</keyword>
<dbReference type="NCBIfam" id="NF001241">
    <property type="entry name" value="PRK00216.1-2"/>
    <property type="match status" value="1"/>
</dbReference>
<organism evidence="5 6">
    <name type="scientific">Buchananella hordeovulneris</name>
    <dbReference type="NCBI Taxonomy" id="52770"/>
    <lineage>
        <taxon>Bacteria</taxon>
        <taxon>Bacillati</taxon>
        <taxon>Actinomycetota</taxon>
        <taxon>Actinomycetes</taxon>
        <taxon>Actinomycetales</taxon>
        <taxon>Actinomycetaceae</taxon>
        <taxon>Buchananella</taxon>
    </lineage>
</organism>
<comment type="catalytic activity">
    <reaction evidence="4">
        <text>a 2-demethylmenaquinol + S-adenosyl-L-methionine = a menaquinol + S-adenosyl-L-homocysteine + H(+)</text>
        <dbReference type="Rhea" id="RHEA:42640"/>
        <dbReference type="Rhea" id="RHEA-COMP:9539"/>
        <dbReference type="Rhea" id="RHEA-COMP:9563"/>
        <dbReference type="ChEBI" id="CHEBI:15378"/>
        <dbReference type="ChEBI" id="CHEBI:18151"/>
        <dbReference type="ChEBI" id="CHEBI:55437"/>
        <dbReference type="ChEBI" id="CHEBI:57856"/>
        <dbReference type="ChEBI" id="CHEBI:59789"/>
        <dbReference type="EC" id="2.1.1.163"/>
    </reaction>
</comment>
<dbReference type="FunCoup" id="A0A1Q5PYX6">
    <property type="interactions" value="309"/>
</dbReference>
<dbReference type="RefSeq" id="WP_073822240.1">
    <property type="nucleotide sequence ID" value="NZ_JAUNKL010000030.1"/>
</dbReference>